<comment type="caution">
    <text evidence="1">The sequence shown here is derived from an EMBL/GenBank/DDBJ whole genome shotgun (WGS) entry which is preliminary data.</text>
</comment>
<keyword evidence="2" id="KW-1185">Reference proteome</keyword>
<proteinExistence type="predicted"/>
<evidence type="ECO:0000313" key="2">
    <source>
        <dbReference type="Proteomes" id="UP001500013"/>
    </source>
</evidence>
<gene>
    <name evidence="1" type="ORF">GCM10009817_16450</name>
</gene>
<evidence type="ECO:0000313" key="1">
    <source>
        <dbReference type="EMBL" id="GAA1976841.1"/>
    </source>
</evidence>
<organism evidence="1 2">
    <name type="scientific">Terrabacter lapilli</name>
    <dbReference type="NCBI Taxonomy" id="436231"/>
    <lineage>
        <taxon>Bacteria</taxon>
        <taxon>Bacillati</taxon>
        <taxon>Actinomycetota</taxon>
        <taxon>Actinomycetes</taxon>
        <taxon>Micrococcales</taxon>
        <taxon>Intrasporangiaceae</taxon>
        <taxon>Terrabacter</taxon>
    </lineage>
</organism>
<sequence length="117" mass="10847">MPKGMKHTMVHRIAAPRWFAGGGAKPNGSGCARPAERAAYVRGVGAGIAVGRVVGGGSDACGSRGALFVGPGGAVATGGTGGTADSGSGCPGSCGSGDVGGSSCGNHADQVSCVGSG</sequence>
<name>A0ABN2RXV2_9MICO</name>
<dbReference type="EMBL" id="BAAAPU010000007">
    <property type="protein sequence ID" value="GAA1976841.1"/>
    <property type="molecule type" value="Genomic_DNA"/>
</dbReference>
<accession>A0ABN2RXV2</accession>
<reference evidence="1 2" key="1">
    <citation type="journal article" date="2019" name="Int. J. Syst. Evol. Microbiol.">
        <title>The Global Catalogue of Microorganisms (GCM) 10K type strain sequencing project: providing services to taxonomists for standard genome sequencing and annotation.</title>
        <authorList>
            <consortium name="The Broad Institute Genomics Platform"/>
            <consortium name="The Broad Institute Genome Sequencing Center for Infectious Disease"/>
            <person name="Wu L."/>
            <person name="Ma J."/>
        </authorList>
    </citation>
    <scope>NUCLEOTIDE SEQUENCE [LARGE SCALE GENOMIC DNA]</scope>
    <source>
        <strain evidence="1 2">JCM 15628</strain>
    </source>
</reference>
<protein>
    <submittedName>
        <fullName evidence="1">Uncharacterized protein</fullName>
    </submittedName>
</protein>
<dbReference type="Proteomes" id="UP001500013">
    <property type="component" value="Unassembled WGS sequence"/>
</dbReference>